<dbReference type="Proteomes" id="UP001302652">
    <property type="component" value="Chromosome 3"/>
</dbReference>
<dbReference type="SUPFAM" id="SSF52980">
    <property type="entry name" value="Restriction endonuclease-like"/>
    <property type="match status" value="1"/>
</dbReference>
<gene>
    <name evidence="1" type="ORF">RW095_01135</name>
</gene>
<keyword evidence="2" id="KW-1185">Reference proteome</keyword>
<evidence type="ECO:0000313" key="2">
    <source>
        <dbReference type="Proteomes" id="UP001302652"/>
    </source>
</evidence>
<dbReference type="RefSeq" id="WP_317015955.1">
    <property type="nucleotide sequence ID" value="NZ_CP136511.1"/>
</dbReference>
<evidence type="ECO:0008006" key="3">
    <source>
        <dbReference type="Google" id="ProtNLM"/>
    </source>
</evidence>
<sequence>MASDGKYLEALVAFVEETLLPEGFTVDTNARVFNDEGTQIAEFDVEVRGKVGSSEIAWLIECRDRPTSGPAPGSWIEQLIGRRARFGFNKVTAVSTTGFAVGAVECALAHGIEIREVRALEPGQFKDWLRVQHIHHVERRTNLINALFLIDESEPEENRQALKAFLAKASANDAFLKSSKSGETTNAANAFTGAVNSIEGLFDTLTPNTRAKKIRLHATYGADDYFVVECANGPVRLGAIVFDGEFSVVATTIPLLTTAEYRQVKTGDVISQVASFAPQAINGMKFSTEMHKMADTGETHIVLRRLPDDA</sequence>
<dbReference type="InterPro" id="IPR011335">
    <property type="entry name" value="Restrct_endonuc-II-like"/>
</dbReference>
<evidence type="ECO:0000313" key="1">
    <source>
        <dbReference type="EMBL" id="WOD14158.1"/>
    </source>
</evidence>
<dbReference type="EMBL" id="CP136511">
    <property type="protein sequence ID" value="WOD14158.1"/>
    <property type="molecule type" value="Genomic_DNA"/>
</dbReference>
<reference evidence="1 2" key="1">
    <citation type="submission" date="2023-10" db="EMBL/GenBank/DDBJ databases">
        <title>Surface-active antibiotics is a multifunctional adaptation for post-fire microbes.</title>
        <authorList>
            <person name="Liu M.D."/>
            <person name="Du Y."/>
            <person name="Koupaei S.K."/>
            <person name="Kim N.R."/>
            <person name="Zhang W."/>
            <person name="Traxler M.F."/>
        </authorList>
    </citation>
    <scope>NUCLEOTIDE SEQUENCE [LARGE SCALE GENOMIC DNA]</scope>
    <source>
        <strain evidence="1 2">F3</strain>
    </source>
</reference>
<name>A0ABZ0EA95_9BURK</name>
<organism evidence="1 2">
    <name type="scientific">Paraburkholderia kirstenboschensis</name>
    <dbReference type="NCBI Taxonomy" id="1245436"/>
    <lineage>
        <taxon>Bacteria</taxon>
        <taxon>Pseudomonadati</taxon>
        <taxon>Pseudomonadota</taxon>
        <taxon>Betaproteobacteria</taxon>
        <taxon>Burkholderiales</taxon>
        <taxon>Burkholderiaceae</taxon>
        <taxon>Paraburkholderia</taxon>
    </lineage>
</organism>
<proteinExistence type="predicted"/>
<accession>A0ABZ0EA95</accession>
<protein>
    <recommendedName>
        <fullName evidence="3">Restriction endonuclease type IV Mrr domain-containing protein</fullName>
    </recommendedName>
</protein>